<keyword evidence="1 4" id="KW-0349">Heme</keyword>
<dbReference type="EMBL" id="JBGCUO010000001">
    <property type="protein sequence ID" value="MEY1661711.1"/>
    <property type="molecule type" value="Genomic_DNA"/>
</dbReference>
<dbReference type="InterPro" id="IPR006311">
    <property type="entry name" value="TAT_signal"/>
</dbReference>
<dbReference type="PANTHER" id="PTHR35008">
    <property type="entry name" value="BLL4482 PROTEIN-RELATED"/>
    <property type="match status" value="1"/>
</dbReference>
<dbReference type="PANTHER" id="PTHR35008:SF8">
    <property type="entry name" value="ALCOHOL DEHYDROGENASE CYTOCHROME C SUBUNIT"/>
    <property type="match status" value="1"/>
</dbReference>
<dbReference type="PROSITE" id="PS51318">
    <property type="entry name" value="TAT"/>
    <property type="match status" value="1"/>
</dbReference>
<reference evidence="6 7" key="1">
    <citation type="submission" date="2024-07" db="EMBL/GenBank/DDBJ databases">
        <authorList>
            <person name="Ren Q."/>
        </authorList>
    </citation>
    <scope>NUCLEOTIDE SEQUENCE [LARGE SCALE GENOMIC DNA]</scope>
    <source>
        <strain evidence="6 7">REN37</strain>
    </source>
</reference>
<dbReference type="PROSITE" id="PS51257">
    <property type="entry name" value="PROKAR_LIPOPROTEIN"/>
    <property type="match status" value="1"/>
</dbReference>
<proteinExistence type="predicted"/>
<keyword evidence="2 4" id="KW-0479">Metal-binding</keyword>
<evidence type="ECO:0000256" key="2">
    <source>
        <dbReference type="ARBA" id="ARBA00022723"/>
    </source>
</evidence>
<dbReference type="PROSITE" id="PS51007">
    <property type="entry name" value="CYTC"/>
    <property type="match status" value="1"/>
</dbReference>
<dbReference type="Pfam" id="PF00034">
    <property type="entry name" value="Cytochrom_C"/>
    <property type="match status" value="1"/>
</dbReference>
<keyword evidence="3 4" id="KW-0408">Iron</keyword>
<evidence type="ECO:0000313" key="6">
    <source>
        <dbReference type="EMBL" id="MEY1661711.1"/>
    </source>
</evidence>
<feature type="domain" description="Cytochrome c" evidence="5">
    <location>
        <begin position="49"/>
        <end position="152"/>
    </location>
</feature>
<comment type="caution">
    <text evidence="6">The sequence shown here is derived from an EMBL/GenBank/DDBJ whole genome shotgun (WGS) entry which is preliminary data.</text>
</comment>
<evidence type="ECO:0000313" key="7">
    <source>
        <dbReference type="Proteomes" id="UP001562065"/>
    </source>
</evidence>
<evidence type="ECO:0000256" key="3">
    <source>
        <dbReference type="ARBA" id="ARBA00023004"/>
    </source>
</evidence>
<keyword evidence="7" id="KW-1185">Reference proteome</keyword>
<accession>A0ABV4AIW6</accession>
<protein>
    <submittedName>
        <fullName evidence="6">Cytochrome c</fullName>
    </submittedName>
</protein>
<dbReference type="SUPFAM" id="SSF46626">
    <property type="entry name" value="Cytochrome c"/>
    <property type="match status" value="1"/>
</dbReference>
<sequence>MKRIGRRRLLQGVAVGAVLGAVVIASCMVLPRWAVPYRDTAAVDIRDPQLIERGRYVARLGDCAACHSAPGGQPYAGGRGLQTPVGTIYSTNITPDPDTGIGAYRYGDFERAVRRGVRPDHQVLFPAMPYPSYQIVSDADMQALYAYFMTAVAPVRQENPPTTMPWPLSLRWPQAAWQLLFVPSRAPWSEPQANADPVSRGLSGGRAGPLRCLPHPARYWFPGTIAA</sequence>
<dbReference type="InterPro" id="IPR051459">
    <property type="entry name" value="Cytochrome_c-type_DH"/>
</dbReference>
<dbReference type="InterPro" id="IPR036909">
    <property type="entry name" value="Cyt_c-like_dom_sf"/>
</dbReference>
<dbReference type="Proteomes" id="UP001562065">
    <property type="component" value="Unassembled WGS sequence"/>
</dbReference>
<gene>
    <name evidence="6" type="ORF">AB5I84_06060</name>
</gene>
<evidence type="ECO:0000256" key="1">
    <source>
        <dbReference type="ARBA" id="ARBA00022617"/>
    </source>
</evidence>
<dbReference type="Gene3D" id="1.10.760.10">
    <property type="entry name" value="Cytochrome c-like domain"/>
    <property type="match status" value="1"/>
</dbReference>
<evidence type="ECO:0000256" key="4">
    <source>
        <dbReference type="PROSITE-ProRule" id="PRU00433"/>
    </source>
</evidence>
<dbReference type="RefSeq" id="WP_369454961.1">
    <property type="nucleotide sequence ID" value="NZ_JBGCUO010000001.1"/>
</dbReference>
<evidence type="ECO:0000259" key="5">
    <source>
        <dbReference type="PROSITE" id="PS51007"/>
    </source>
</evidence>
<dbReference type="InterPro" id="IPR009056">
    <property type="entry name" value="Cyt_c-like_dom"/>
</dbReference>
<organism evidence="6 7">
    <name type="scientific">Isoalcanivorax beigongshangi</name>
    <dbReference type="NCBI Taxonomy" id="3238810"/>
    <lineage>
        <taxon>Bacteria</taxon>
        <taxon>Pseudomonadati</taxon>
        <taxon>Pseudomonadota</taxon>
        <taxon>Gammaproteobacteria</taxon>
        <taxon>Oceanospirillales</taxon>
        <taxon>Alcanivoracaceae</taxon>
        <taxon>Isoalcanivorax</taxon>
    </lineage>
</organism>
<name>A0ABV4AIW6_9GAMM</name>